<keyword evidence="3" id="KW-1185">Reference proteome</keyword>
<evidence type="ECO:0000313" key="2">
    <source>
        <dbReference type="EMBL" id="GFH56163.1"/>
    </source>
</evidence>
<evidence type="ECO:0000313" key="3">
    <source>
        <dbReference type="Proteomes" id="UP001054902"/>
    </source>
</evidence>
<dbReference type="GO" id="GO:0016020">
    <property type="term" value="C:membrane"/>
    <property type="evidence" value="ECO:0007669"/>
    <property type="project" value="InterPro"/>
</dbReference>
<dbReference type="GO" id="GO:0003830">
    <property type="term" value="F:beta-1,4-mannosylglycoprotein 4-beta-N-acetylglucosaminyltransferase activity"/>
    <property type="evidence" value="ECO:0007669"/>
    <property type="project" value="InterPro"/>
</dbReference>
<comment type="caution">
    <text evidence="2">The sequence shown here is derived from an EMBL/GenBank/DDBJ whole genome shotgun (WGS) entry which is preliminary data.</text>
</comment>
<dbReference type="AlphaFoldDB" id="A0AAD3HAP3"/>
<dbReference type="EMBL" id="BLLK01000051">
    <property type="protein sequence ID" value="GFH56163.1"/>
    <property type="molecule type" value="Genomic_DNA"/>
</dbReference>
<organism evidence="2 3">
    <name type="scientific">Chaetoceros tenuissimus</name>
    <dbReference type="NCBI Taxonomy" id="426638"/>
    <lineage>
        <taxon>Eukaryota</taxon>
        <taxon>Sar</taxon>
        <taxon>Stramenopiles</taxon>
        <taxon>Ochrophyta</taxon>
        <taxon>Bacillariophyta</taxon>
        <taxon>Coscinodiscophyceae</taxon>
        <taxon>Chaetocerotophycidae</taxon>
        <taxon>Chaetocerotales</taxon>
        <taxon>Chaetocerotaceae</taxon>
        <taxon>Chaetoceros</taxon>
    </lineage>
</organism>
<protein>
    <submittedName>
        <fullName evidence="2">Uncharacterized protein</fullName>
    </submittedName>
</protein>
<proteinExistence type="predicted"/>
<gene>
    <name evidence="2" type="ORF">CTEN210_12639</name>
</gene>
<dbReference type="Proteomes" id="UP001054902">
    <property type="component" value="Unassembled WGS sequence"/>
</dbReference>
<accession>A0AAD3HAP3</accession>
<feature type="region of interest" description="Disordered" evidence="1">
    <location>
        <begin position="50"/>
        <end position="96"/>
    </location>
</feature>
<dbReference type="InterPro" id="IPR006813">
    <property type="entry name" value="Glyco_trans_17"/>
</dbReference>
<evidence type="ECO:0000256" key="1">
    <source>
        <dbReference type="SAM" id="MobiDB-lite"/>
    </source>
</evidence>
<sequence length="626" mass="71859">MRSSTFRLLALLCIIVITCTSYTYISILQSKLLPESLGADQQEILEYTSENDEQKISKNAGVDTETSVYTDDQPLQLSKEETETKVTQDMSDDDMPVAEKNKTKHMIMHKKRIDNNNNDDDDQIMVGNVTRNITKNKILQKEILDNNNDDDDQIMDANFTDYEIDNITMSIQICESDQVQKNMTNLDPITMLETTYASTKSLKAIFKMLKNITSDRPDEYHGQHITSDMKPIEIARCKRYGYEYNSTLQNKRKRVFLGALVGDDSWHSIGAHAIEMYGLYQTVALVEGNNTFTKHDRCKRFQPGSIHYEGVKKSGIFGPNTTVKTALYYAKESDTMSPMTREQLQRDVFTKIWIQQGMTEDDIGVVADMDEFFTRDFMLAMQTCQIPQFQKGQSCKAPKVVASTLTFEAAPDCIYKTKRWFHPDAIIGECIDGIGNETLHKPTLRKSFSGGRETFREDGYGIKLKDYDNETKQDLIRFPPLWKPVDFRSVQGGGPIGEILNGDNPKRPMGYVGYHFHNFFDSIKPIRKKYATYGHPNANATFWPLGNISTELDVAVRCIMNRTFEGIKPREYMFSGGIYEALQKGNNIHRIPIMFQRSFGSYRNDRFNELRNIIEEDELKFGRKQV</sequence>
<reference evidence="2 3" key="1">
    <citation type="journal article" date="2021" name="Sci. Rep.">
        <title>The genome of the diatom Chaetoceros tenuissimus carries an ancient integrated fragment of an extant virus.</title>
        <authorList>
            <person name="Hongo Y."/>
            <person name="Kimura K."/>
            <person name="Takaki Y."/>
            <person name="Yoshida Y."/>
            <person name="Baba S."/>
            <person name="Kobayashi G."/>
            <person name="Nagasaki K."/>
            <person name="Hano T."/>
            <person name="Tomaru Y."/>
        </authorList>
    </citation>
    <scope>NUCLEOTIDE SEQUENCE [LARGE SCALE GENOMIC DNA]</scope>
    <source>
        <strain evidence="2 3">NIES-3715</strain>
    </source>
</reference>
<feature type="compositionally biased region" description="Polar residues" evidence="1">
    <location>
        <begin position="64"/>
        <end position="76"/>
    </location>
</feature>
<dbReference type="PANTHER" id="PTHR12224">
    <property type="entry name" value="BETA-1,4-MANNOSYL-GLYCOPROTEIN BETA-1,4-N-ACETYLGLUCOSAMINYL-TRANSFERASE"/>
    <property type="match status" value="1"/>
</dbReference>
<dbReference type="GO" id="GO:0006044">
    <property type="term" value="P:N-acetylglucosamine metabolic process"/>
    <property type="evidence" value="ECO:0007669"/>
    <property type="project" value="TreeGrafter"/>
</dbReference>
<name>A0AAD3HAP3_9STRA</name>
<dbReference type="Pfam" id="PF04724">
    <property type="entry name" value="Glyco_transf_17"/>
    <property type="match status" value="1"/>
</dbReference>
<dbReference type="PANTHER" id="PTHR12224:SF0">
    <property type="entry name" value="BETA-1,4-MANNOSYL-GLYCOPROTEIN 4-BETA-N-ACETYLGLUCOSAMINYLTRANSFERASE"/>
    <property type="match status" value="1"/>
</dbReference>